<reference evidence="1 2" key="1">
    <citation type="submission" date="2016-11" db="EMBL/GenBank/DDBJ databases">
        <authorList>
            <person name="Jaros S."/>
            <person name="Januszkiewicz K."/>
            <person name="Wedrychowicz H."/>
        </authorList>
    </citation>
    <scope>NUCLEOTIDE SEQUENCE [LARGE SCALE GENOMIC DNA]</scope>
    <source>
        <strain evidence="1 2">DSM 19436</strain>
    </source>
</reference>
<dbReference type="AlphaFoldDB" id="A0A1M5FGE1"/>
<dbReference type="EMBL" id="FQUP01000003">
    <property type="protein sequence ID" value="SHF90221.1"/>
    <property type="molecule type" value="Genomic_DNA"/>
</dbReference>
<organism evidence="1 2">
    <name type="scientific">Kaistia soli DSM 19436</name>
    <dbReference type="NCBI Taxonomy" id="1122133"/>
    <lineage>
        <taxon>Bacteria</taxon>
        <taxon>Pseudomonadati</taxon>
        <taxon>Pseudomonadota</taxon>
        <taxon>Alphaproteobacteria</taxon>
        <taxon>Hyphomicrobiales</taxon>
        <taxon>Kaistiaceae</taxon>
        <taxon>Kaistia</taxon>
    </lineage>
</organism>
<accession>A0A1M5FGE1</accession>
<keyword evidence="2" id="KW-1185">Reference proteome</keyword>
<evidence type="ECO:0000313" key="2">
    <source>
        <dbReference type="Proteomes" id="UP000184485"/>
    </source>
</evidence>
<dbReference type="STRING" id="1122133.SAMN02745157_3031"/>
<name>A0A1M5FGE1_9HYPH</name>
<dbReference type="Proteomes" id="UP000184485">
    <property type="component" value="Unassembled WGS sequence"/>
</dbReference>
<dbReference type="OrthoDB" id="8420653at2"/>
<protein>
    <submittedName>
        <fullName evidence="1">Uncharacterized protein</fullName>
    </submittedName>
</protein>
<gene>
    <name evidence="1" type="ORF">SAMN02745157_3031</name>
</gene>
<dbReference type="RefSeq" id="WP_073054327.1">
    <property type="nucleotide sequence ID" value="NZ_FQUP01000003.1"/>
</dbReference>
<sequence length="60" mass="6352">MATRSFLVVTLFATLIGIGMAELVRPSMHTELRDPRGSMIGLCVNAGIGCGTLSPRLATF</sequence>
<proteinExistence type="predicted"/>
<evidence type="ECO:0000313" key="1">
    <source>
        <dbReference type="EMBL" id="SHF90221.1"/>
    </source>
</evidence>